<keyword evidence="4" id="KW-1185">Reference proteome</keyword>
<keyword evidence="2" id="KW-0812">Transmembrane</keyword>
<keyword evidence="2" id="KW-0472">Membrane</keyword>
<keyword evidence="2" id="KW-1133">Transmembrane helix</keyword>
<proteinExistence type="predicted"/>
<accession>A0A2Z5QYU3</accession>
<evidence type="ECO:0000313" key="4">
    <source>
        <dbReference type="Proteomes" id="UP000250241"/>
    </source>
</evidence>
<feature type="transmembrane region" description="Helical" evidence="2">
    <location>
        <begin position="258"/>
        <end position="281"/>
    </location>
</feature>
<dbReference type="KEGG" id="raj:RA11412_1323"/>
<sequence length="304" mass="33539">MSEKPRRTSNASGDNRPMYKGNRTEKSRGKKGGYKGKGFKDNRRDGKGYDRNGASGRGDKKFNRNHQSSQRSSTRRQHSSEDMPQEDVRTIGGRAGYRPSKAKAPEIDNDVTGRELDGATNRQLRALEPRNAETVAKHLVMAGRYLDIDPQFALEHAIAASRSAGRIAAVREAVGVTAYVAEEYETALRELRTHRRISGSNEHLALLVDCERALNRLPKALEMLNEAQREDLPTAVRVELAIVESGIYIDQGKNLRPLLYYVSLSLTLNVPITIAPAYSLLMRLPSLMQGKTGSTAVGTTGPHG</sequence>
<name>A0A2Z5QYU3_9MICC</name>
<organism evidence="3 4">
    <name type="scientific">Rothia aeria</name>
    <dbReference type="NCBI Taxonomy" id="172042"/>
    <lineage>
        <taxon>Bacteria</taxon>
        <taxon>Bacillati</taxon>
        <taxon>Actinomycetota</taxon>
        <taxon>Actinomycetes</taxon>
        <taxon>Micrococcales</taxon>
        <taxon>Micrococcaceae</taxon>
        <taxon>Rothia</taxon>
    </lineage>
</organism>
<dbReference type="AlphaFoldDB" id="A0A2Z5QYU3"/>
<feature type="region of interest" description="Disordered" evidence="1">
    <location>
        <begin position="1"/>
        <end position="105"/>
    </location>
</feature>
<feature type="compositionally biased region" description="Basic and acidic residues" evidence="1">
    <location>
        <begin position="78"/>
        <end position="89"/>
    </location>
</feature>
<protein>
    <submittedName>
        <fullName evidence="3">TPR-repeat-containing protein</fullName>
    </submittedName>
</protein>
<feature type="compositionally biased region" description="Basic and acidic residues" evidence="1">
    <location>
        <begin position="38"/>
        <end position="50"/>
    </location>
</feature>
<evidence type="ECO:0000313" key="3">
    <source>
        <dbReference type="EMBL" id="BAV87622.1"/>
    </source>
</evidence>
<gene>
    <name evidence="3" type="ORF">RA11412_1323</name>
</gene>
<reference evidence="3 4" key="1">
    <citation type="submission" date="2016-10" db="EMBL/GenBank/DDBJ databases">
        <title>Genome sequence of Rothia aeria strain JCM11412.</title>
        <authorList>
            <person name="Nambu T."/>
        </authorList>
    </citation>
    <scope>NUCLEOTIDE SEQUENCE [LARGE SCALE GENOMIC DNA]</scope>
    <source>
        <strain evidence="3 4">JCM 11412</strain>
    </source>
</reference>
<dbReference type="Proteomes" id="UP000250241">
    <property type="component" value="Chromosome"/>
</dbReference>
<evidence type="ECO:0000256" key="1">
    <source>
        <dbReference type="SAM" id="MobiDB-lite"/>
    </source>
</evidence>
<evidence type="ECO:0000256" key="2">
    <source>
        <dbReference type="SAM" id="Phobius"/>
    </source>
</evidence>
<dbReference type="EMBL" id="AP017895">
    <property type="protein sequence ID" value="BAV87622.1"/>
    <property type="molecule type" value="Genomic_DNA"/>
</dbReference>